<evidence type="ECO:0000313" key="10">
    <source>
        <dbReference type="Proteomes" id="UP001595904"/>
    </source>
</evidence>
<feature type="domain" description="Peptidase C-terminal archaeal/bacterial" evidence="8">
    <location>
        <begin position="911"/>
        <end position="979"/>
    </location>
</feature>
<sequence>MRAVLVRCACALSLSMVCLASSAEPKRPFLFKDSRGELADAHANDKRTVSLLIASAKGMNSRVAEEAHRLGGEVRYREDSVDYLRVAIAPDAVEALVAFPQVQSADIQSNSDRRADIQLPSADDASLPPSTDDPWPPQVSDYPLSKPYSAYDDLDITRLLAESPTFDGRGVVIGHVEGYIDLLRPEFQQALSLDGKPVPKVLDYLTASDPLEQDETSNIRPWVAMKTQVSVRGRSFEFNGQRFSAPKSGTFRVAMFDEGEFYPLPTRFDVNRDGDPEGSSRLFGVLWEEQTGTVWVDTDQDGDFNDEKGMREFAIARDIGVFGKDDPNTAVRETVGFTVQIDKRNKFVAILCAFGGHSSAVAAAAAANGKVVPQGRVSGIAPNAQLISIEYGFSTGGAVEGLIAAFKDRRIDVVLFEQSVFIDNSYRLKDGRFTPTIVIARLIDRYNKLFLVPGDNLPGLNRASDYGASGAALAVGAYQSQANFLNSNGIVTRNQDNLHWVGSYGPAGNGAMLPDVMAPSAIISITSIFKDDPARNVNGLYRLPPGYMMCSGTSCATPVATGTVALLISAAKQRGVKYDAQRLRHALTMSSRYMNSIETHQQGNGLLQAKAAWDLLQKLDASAPPLTIVSSAPVKTALSSWLEVPDQGVGIFEREGWKPGDAGQRVITFTRTGGPARPMTFRVSWQGDIETYKSATEVTLPLNTPVAFPVQISTQSEGTHSALLSLDHESIPGHAYRVMNTVVAAPSLDASNAYTMAHKADVPRPGKHSFYFHVPAGAATLKLDFKVPDGVIKLVFTPDNRVAYVQSSDYIVDRPASGVWEVLLSENTDLRKFSPGLPQPLPPTPTTITASLLNAGGDTMSVNLGPLLPGKSVTRELNLVNRGASFTGGLLTSPMGSVHRKTATIRNREQQVYRIDVPAGSTQLRVDVEAGTAGDVDLYLFDCTGDSCAPARSSLNPAGSESVVVNQPRAGQWKVVVDGARIASGRADYKYSDVIFNPRYGTIAVTDVPVERAIGAQWTASANIWLAQSLPAGREPYGAILIGSDQLRAAARYPGSPPLADYNPEASRQKQGPAAVGTIAVEMTGSP</sequence>
<dbReference type="InterPro" id="IPR050131">
    <property type="entry name" value="Peptidase_S8_subtilisin-like"/>
</dbReference>
<dbReference type="RefSeq" id="WP_380604727.1">
    <property type="nucleotide sequence ID" value="NZ_JBHSDU010000015.1"/>
</dbReference>
<evidence type="ECO:0000259" key="8">
    <source>
        <dbReference type="Pfam" id="PF04151"/>
    </source>
</evidence>
<evidence type="ECO:0000256" key="5">
    <source>
        <dbReference type="SAM" id="MobiDB-lite"/>
    </source>
</evidence>
<name>A0ABV8T403_9GAMM</name>
<feature type="signal peptide" evidence="6">
    <location>
        <begin position="1"/>
        <end position="20"/>
    </location>
</feature>
<dbReference type="SUPFAM" id="SSF52743">
    <property type="entry name" value="Subtilisin-like"/>
    <property type="match status" value="1"/>
</dbReference>
<comment type="similarity">
    <text evidence="1">Belongs to the peptidase S8 family.</text>
</comment>
<keyword evidence="10" id="KW-1185">Reference proteome</keyword>
<evidence type="ECO:0000256" key="2">
    <source>
        <dbReference type="ARBA" id="ARBA00022670"/>
    </source>
</evidence>
<reference evidence="10" key="1">
    <citation type="journal article" date="2019" name="Int. J. Syst. Evol. Microbiol.">
        <title>The Global Catalogue of Microorganisms (GCM) 10K type strain sequencing project: providing services to taxonomists for standard genome sequencing and annotation.</title>
        <authorList>
            <consortium name="The Broad Institute Genomics Platform"/>
            <consortium name="The Broad Institute Genome Sequencing Center for Infectious Disease"/>
            <person name="Wu L."/>
            <person name="Ma J."/>
        </authorList>
    </citation>
    <scope>NUCLEOTIDE SEQUENCE [LARGE SCALE GENOMIC DNA]</scope>
    <source>
        <strain evidence="10">CGMCC 1.10759</strain>
    </source>
</reference>
<dbReference type="InterPro" id="IPR036852">
    <property type="entry name" value="Peptidase_S8/S53_dom_sf"/>
</dbReference>
<evidence type="ECO:0000256" key="1">
    <source>
        <dbReference type="ARBA" id="ARBA00011073"/>
    </source>
</evidence>
<protein>
    <submittedName>
        <fullName evidence="9">S8 family serine peptidase</fullName>
    </submittedName>
</protein>
<dbReference type="Proteomes" id="UP001595904">
    <property type="component" value="Unassembled WGS sequence"/>
</dbReference>
<dbReference type="Pfam" id="PF04151">
    <property type="entry name" value="PPC"/>
    <property type="match status" value="1"/>
</dbReference>
<feature type="region of interest" description="Disordered" evidence="5">
    <location>
        <begin position="119"/>
        <end position="138"/>
    </location>
</feature>
<dbReference type="Pfam" id="PF00082">
    <property type="entry name" value="Peptidase_S8"/>
    <property type="match status" value="1"/>
</dbReference>
<evidence type="ECO:0000259" key="7">
    <source>
        <dbReference type="Pfam" id="PF00082"/>
    </source>
</evidence>
<organism evidence="9 10">
    <name type="scientific">Steroidobacter flavus</name>
    <dbReference type="NCBI Taxonomy" id="1842136"/>
    <lineage>
        <taxon>Bacteria</taxon>
        <taxon>Pseudomonadati</taxon>
        <taxon>Pseudomonadota</taxon>
        <taxon>Gammaproteobacteria</taxon>
        <taxon>Steroidobacterales</taxon>
        <taxon>Steroidobacteraceae</taxon>
        <taxon>Steroidobacter</taxon>
    </lineage>
</organism>
<keyword evidence="3" id="KW-0378">Hydrolase</keyword>
<dbReference type="Gene3D" id="2.60.120.380">
    <property type="match status" value="1"/>
</dbReference>
<proteinExistence type="inferred from homology"/>
<keyword evidence="4" id="KW-0720">Serine protease</keyword>
<evidence type="ECO:0000256" key="4">
    <source>
        <dbReference type="ARBA" id="ARBA00022825"/>
    </source>
</evidence>
<dbReference type="InterPro" id="IPR000209">
    <property type="entry name" value="Peptidase_S8/S53_dom"/>
</dbReference>
<feature type="domain" description="Peptidase S8/S53" evidence="7">
    <location>
        <begin position="354"/>
        <end position="605"/>
    </location>
</feature>
<evidence type="ECO:0000313" key="9">
    <source>
        <dbReference type="EMBL" id="MFC4313947.1"/>
    </source>
</evidence>
<gene>
    <name evidence="9" type="ORF">ACFPN2_33040</name>
</gene>
<dbReference type="PANTHER" id="PTHR43806">
    <property type="entry name" value="PEPTIDASE S8"/>
    <property type="match status" value="1"/>
</dbReference>
<dbReference type="InterPro" id="IPR007280">
    <property type="entry name" value="Peptidase_C_arc/bac"/>
</dbReference>
<evidence type="ECO:0000256" key="6">
    <source>
        <dbReference type="SAM" id="SignalP"/>
    </source>
</evidence>
<dbReference type="PROSITE" id="PS00138">
    <property type="entry name" value="SUBTILASE_SER"/>
    <property type="match status" value="1"/>
</dbReference>
<evidence type="ECO:0000256" key="3">
    <source>
        <dbReference type="ARBA" id="ARBA00022801"/>
    </source>
</evidence>
<feature type="chain" id="PRO_5045613376" evidence="6">
    <location>
        <begin position="21"/>
        <end position="1087"/>
    </location>
</feature>
<comment type="caution">
    <text evidence="9">The sequence shown here is derived from an EMBL/GenBank/DDBJ whole genome shotgun (WGS) entry which is preliminary data.</text>
</comment>
<dbReference type="InterPro" id="IPR023828">
    <property type="entry name" value="Peptidase_S8_Ser-AS"/>
</dbReference>
<keyword evidence="6" id="KW-0732">Signal</keyword>
<keyword evidence="2" id="KW-0645">Protease</keyword>
<dbReference type="Gene3D" id="3.40.50.200">
    <property type="entry name" value="Peptidase S8/S53 domain"/>
    <property type="match status" value="1"/>
</dbReference>
<accession>A0ABV8T403</accession>
<dbReference type="EMBL" id="JBHSDU010000015">
    <property type="protein sequence ID" value="MFC4313947.1"/>
    <property type="molecule type" value="Genomic_DNA"/>
</dbReference>
<dbReference type="PANTHER" id="PTHR43806:SF14">
    <property type="entry name" value="TRIPEPTIDYL-PEPTIDASE 2"/>
    <property type="match status" value="1"/>
</dbReference>